<sequence length="297" mass="33991">MLSTLTSAAEVAGLVKDEEAALKLLVDEGVLTLDRICKNCGSPMALRKRKNTFEFRCRKSRKADCSTEGLRKNSWFSNTRIPLKDALMIIVLWINKYTSKQIVKETKLSPSTVVDFRNYLRNGCSEIVKKYEVIGGQGKVVQIDESAVHTRKYGRGEKQRELTWILGAIEDGSRKCMMQIVPNRTKAVMVPLIRSWIDGQSEVHTDCHKSYGTLSRYFSAHRTVNHNEEFKKVMSDGTIVHTNTIESLWKRVKQPLKEGNGTSESLLPSYLDEIIVREREGDRFASRIWKFIKDFKP</sequence>
<dbReference type="eggNOG" id="ENOG502S2X3">
    <property type="taxonomic scope" value="Eukaryota"/>
</dbReference>
<dbReference type="InParanoid" id="E3NNH4"/>
<evidence type="ECO:0000259" key="1">
    <source>
        <dbReference type="SMART" id="SM01126"/>
    </source>
</evidence>
<feature type="domain" description="ISXO2-like transposase" evidence="1">
    <location>
        <begin position="133"/>
        <end position="279"/>
    </location>
</feature>
<dbReference type="PANTHER" id="PTHR47163">
    <property type="entry name" value="DDE_TNP_IS1595 DOMAIN-CONTAINING PROTEIN"/>
    <property type="match status" value="1"/>
</dbReference>
<dbReference type="OrthoDB" id="5862080at2759"/>
<gene>
    <name evidence="2" type="ORF">CRE_26868</name>
</gene>
<dbReference type="HOGENOM" id="CLU_044348_0_0_1"/>
<dbReference type="GeneID" id="9827978"/>
<dbReference type="STRING" id="31234.E3NNH4"/>
<keyword evidence="3" id="KW-1185">Reference proteome</keyword>
<dbReference type="InterPro" id="IPR024445">
    <property type="entry name" value="Tnp_ISXO2-like"/>
</dbReference>
<dbReference type="SMART" id="SM01126">
    <property type="entry name" value="DDE_Tnp_IS1595"/>
    <property type="match status" value="1"/>
</dbReference>
<dbReference type="RefSeq" id="XP_003090048.2">
    <property type="nucleotide sequence ID" value="XM_003090000.2"/>
</dbReference>
<dbReference type="NCBIfam" id="NF033547">
    <property type="entry name" value="transpos_IS1595"/>
    <property type="match status" value="1"/>
</dbReference>
<evidence type="ECO:0000313" key="3">
    <source>
        <dbReference type="Proteomes" id="UP000008281"/>
    </source>
</evidence>
<protein>
    <recommendedName>
        <fullName evidence="1">ISXO2-like transposase domain-containing protein</fullName>
    </recommendedName>
</protein>
<name>E3NNH4_CAERE</name>
<dbReference type="OMA" id="NEREMQC"/>
<dbReference type="PANTHER" id="PTHR47163:SF2">
    <property type="entry name" value="SI:DKEY-17M8.2"/>
    <property type="match status" value="1"/>
</dbReference>
<dbReference type="Pfam" id="PF12762">
    <property type="entry name" value="DDE_Tnp_IS1595"/>
    <property type="match status" value="1"/>
</dbReference>
<dbReference type="KEGG" id="crq:GCK72_004609"/>
<reference evidence="2" key="1">
    <citation type="submission" date="2007-07" db="EMBL/GenBank/DDBJ databases">
        <title>PCAP assembly of the Caenorhabditis remanei genome.</title>
        <authorList>
            <consortium name="The Caenorhabditis remanei Sequencing Consortium"/>
            <person name="Wilson R.K."/>
        </authorList>
    </citation>
    <scope>NUCLEOTIDE SEQUENCE [LARGE SCALE GENOMIC DNA]</scope>
    <source>
        <strain evidence="2">PB4641</strain>
    </source>
</reference>
<dbReference type="InterPro" id="IPR053164">
    <property type="entry name" value="IS1016-like_transposase"/>
</dbReference>
<dbReference type="AlphaFoldDB" id="E3NNH4"/>
<dbReference type="EMBL" id="DS269212">
    <property type="protein sequence ID" value="EFP10690.1"/>
    <property type="molecule type" value="Genomic_DNA"/>
</dbReference>
<dbReference type="CTD" id="9827978"/>
<dbReference type="Proteomes" id="UP000008281">
    <property type="component" value="Unassembled WGS sequence"/>
</dbReference>
<accession>E3NNH4</accession>
<organism evidence="3">
    <name type="scientific">Caenorhabditis remanei</name>
    <name type="common">Caenorhabditis vulgaris</name>
    <dbReference type="NCBI Taxonomy" id="31234"/>
    <lineage>
        <taxon>Eukaryota</taxon>
        <taxon>Metazoa</taxon>
        <taxon>Ecdysozoa</taxon>
        <taxon>Nematoda</taxon>
        <taxon>Chromadorea</taxon>
        <taxon>Rhabditida</taxon>
        <taxon>Rhabditina</taxon>
        <taxon>Rhabditomorpha</taxon>
        <taxon>Rhabditoidea</taxon>
        <taxon>Rhabditidae</taxon>
        <taxon>Peloderinae</taxon>
        <taxon>Caenorhabditis</taxon>
    </lineage>
</organism>
<proteinExistence type="predicted"/>
<evidence type="ECO:0000313" key="2">
    <source>
        <dbReference type="EMBL" id="EFP10690.1"/>
    </source>
</evidence>